<protein>
    <recommendedName>
        <fullName evidence="3">tRNA-2-methylthio-N(6)-dimethylallyladenosine synthase</fullName>
        <ecNumber evidence="3">2.8.4.3</ecNumber>
    </recommendedName>
</protein>
<dbReference type="GO" id="GO:0035597">
    <property type="term" value="F:tRNA-2-methylthio-N(6)-dimethylallyladenosine(37) synthase activity"/>
    <property type="evidence" value="ECO:0007669"/>
    <property type="project" value="UniProtKB-EC"/>
</dbReference>
<feature type="non-terminal residue" evidence="5">
    <location>
        <position position="1"/>
    </location>
</feature>
<feature type="domain" description="TRAM" evidence="4">
    <location>
        <begin position="41"/>
        <end position="94"/>
    </location>
</feature>
<dbReference type="GO" id="GO:0005829">
    <property type="term" value="C:cytosol"/>
    <property type="evidence" value="ECO:0007669"/>
    <property type="project" value="TreeGrafter"/>
</dbReference>
<dbReference type="AlphaFoldDB" id="A0A433ZZK7"/>
<keyword evidence="6" id="KW-1185">Reference proteome</keyword>
<keyword evidence="2" id="KW-0808">Transferase</keyword>
<dbReference type="PROSITE" id="PS50926">
    <property type="entry name" value="TRAM"/>
    <property type="match status" value="1"/>
</dbReference>
<dbReference type="OrthoDB" id="9805215at2"/>
<comment type="function">
    <text evidence="1">Catalyzes the methylthiolation of N6-(dimethylallyl)adenosine (i(6)A), leading to the formation of 2-methylthio-N6-(dimethylallyl)adenosine (ms(2)i(6)A) at position 37 in tRNAs that read codons beginning with uridine.</text>
</comment>
<dbReference type="Proteomes" id="UP000288102">
    <property type="component" value="Unassembled WGS sequence"/>
</dbReference>
<evidence type="ECO:0000313" key="5">
    <source>
        <dbReference type="EMBL" id="RUT67507.1"/>
    </source>
</evidence>
<dbReference type="PANTHER" id="PTHR43020">
    <property type="entry name" value="CDK5 REGULATORY SUBUNIT-ASSOCIATED PROTEIN 1"/>
    <property type="match status" value="1"/>
</dbReference>
<evidence type="ECO:0000259" key="4">
    <source>
        <dbReference type="PROSITE" id="PS50926"/>
    </source>
</evidence>
<dbReference type="GO" id="GO:0051539">
    <property type="term" value="F:4 iron, 4 sulfur cluster binding"/>
    <property type="evidence" value="ECO:0007669"/>
    <property type="project" value="TreeGrafter"/>
</dbReference>
<dbReference type="EC" id="2.8.4.3" evidence="3"/>
<dbReference type="PANTHER" id="PTHR43020:SF2">
    <property type="entry name" value="MITOCHONDRIAL TRNA METHYLTHIOTRANSFERASE CDK5RAP1"/>
    <property type="match status" value="1"/>
</dbReference>
<name>A0A433ZZK7_9FLAO</name>
<evidence type="ECO:0000256" key="1">
    <source>
        <dbReference type="ARBA" id="ARBA00003234"/>
    </source>
</evidence>
<evidence type="ECO:0000256" key="3">
    <source>
        <dbReference type="ARBA" id="ARBA00033765"/>
    </source>
</evidence>
<dbReference type="Pfam" id="PF01938">
    <property type="entry name" value="TRAM"/>
    <property type="match status" value="1"/>
</dbReference>
<sequence>FSKRPGTPAASLADDTAHEVKLARLQRLQAAIDANTRKYSAAMVGTVQRILVEGPSKKDARELQGRTENHRVVNFDAGAHFATLPGQLAAVRIA</sequence>
<dbReference type="EMBL" id="QWDM01000251">
    <property type="protein sequence ID" value="RUT67507.1"/>
    <property type="molecule type" value="Genomic_DNA"/>
</dbReference>
<evidence type="ECO:0000256" key="2">
    <source>
        <dbReference type="ARBA" id="ARBA00022679"/>
    </source>
</evidence>
<evidence type="ECO:0000313" key="6">
    <source>
        <dbReference type="Proteomes" id="UP000288102"/>
    </source>
</evidence>
<feature type="non-terminal residue" evidence="5">
    <location>
        <position position="94"/>
    </location>
</feature>
<organism evidence="5 6">
    <name type="scientific">Flavobacterium cupreum</name>
    <dbReference type="NCBI Taxonomy" id="2133766"/>
    <lineage>
        <taxon>Bacteria</taxon>
        <taxon>Pseudomonadati</taxon>
        <taxon>Bacteroidota</taxon>
        <taxon>Flavobacteriia</taxon>
        <taxon>Flavobacteriales</taxon>
        <taxon>Flavobacteriaceae</taxon>
        <taxon>Flavobacterium</taxon>
    </lineage>
</organism>
<gene>
    <name evidence="5" type="ORF">D0817_26080</name>
</gene>
<comment type="caution">
    <text evidence="5">The sequence shown here is derived from an EMBL/GenBank/DDBJ whole genome shotgun (WGS) entry which is preliminary data.</text>
</comment>
<reference evidence="6" key="1">
    <citation type="journal article" date="2019" name="Syst. Appl. Microbiol.">
        <title>Flavobacterium circumlabens sp. nov. and Flavobacterium cupreum sp. nov., two psychrotrophic species isolated from Antarctic environmental samples.</title>
        <authorList>
            <person name="Kralova S."/>
            <person name="Busse H.-J."/>
            <person name="Svec P."/>
            <person name="Maslanova I."/>
            <person name="Stankova E."/>
            <person name="Bartak M."/>
            <person name="Sedlacek I."/>
        </authorList>
    </citation>
    <scope>NUCLEOTIDE SEQUENCE [LARGE SCALE GENOMIC DNA]</scope>
    <source>
        <strain evidence="6">CCM 8825</strain>
    </source>
</reference>
<dbReference type="InterPro" id="IPR002792">
    <property type="entry name" value="TRAM_dom"/>
</dbReference>
<proteinExistence type="predicted"/>
<accession>A0A433ZZK7</accession>